<evidence type="ECO:0000313" key="1">
    <source>
        <dbReference type="EMBL" id="AUN33950.1"/>
    </source>
</evidence>
<keyword evidence="2" id="KW-1185">Reference proteome</keyword>
<gene>
    <name evidence="1" type="ORF">C0V82_26445</name>
</gene>
<geneLocation type="plasmid" evidence="1 2">
    <name>unnamed3</name>
</geneLocation>
<evidence type="ECO:0000313" key="2">
    <source>
        <dbReference type="Proteomes" id="UP000234752"/>
    </source>
</evidence>
<dbReference type="KEGG" id="ncb:C0V82_26445"/>
<name>A0A2K9NLK3_9PROT</name>
<dbReference type="Proteomes" id="UP000234752">
    <property type="component" value="Plasmid unnamed3"/>
</dbReference>
<dbReference type="AlphaFoldDB" id="A0A2K9NLK3"/>
<organism evidence="1 2">
    <name type="scientific">Niveispirillum cyanobacteriorum</name>
    <dbReference type="NCBI Taxonomy" id="1612173"/>
    <lineage>
        <taxon>Bacteria</taxon>
        <taxon>Pseudomonadati</taxon>
        <taxon>Pseudomonadota</taxon>
        <taxon>Alphaproteobacteria</taxon>
        <taxon>Rhodospirillales</taxon>
        <taxon>Azospirillaceae</taxon>
        <taxon>Niveispirillum</taxon>
    </lineage>
</organism>
<proteinExistence type="predicted"/>
<protein>
    <submittedName>
        <fullName evidence="1">Uncharacterized protein</fullName>
    </submittedName>
</protein>
<dbReference type="EMBL" id="CP025615">
    <property type="protein sequence ID" value="AUN33950.1"/>
    <property type="molecule type" value="Genomic_DNA"/>
</dbReference>
<sequence>MSRYATVAKALDYMLTSWEWFARFLTDGRICLTTMPLKGKRSFLGTLMPGLAPGLVRRPGF</sequence>
<keyword evidence="1" id="KW-0614">Plasmid</keyword>
<reference evidence="1 2" key="1">
    <citation type="submission" date="2017-12" db="EMBL/GenBank/DDBJ databases">
        <title>Genomes of bacteria within cyanobacterial aggregates.</title>
        <authorList>
            <person name="Cai H."/>
        </authorList>
    </citation>
    <scope>NUCLEOTIDE SEQUENCE [LARGE SCALE GENOMIC DNA]</scope>
    <source>
        <strain evidence="1 2">TH16</strain>
        <plasmid evidence="1 2">unnamed3</plasmid>
    </source>
</reference>
<accession>A0A2K9NLK3</accession>